<accession>A0A6J4LD55</accession>
<dbReference type="AlphaFoldDB" id="A0A6J4LD55"/>
<sequence length="158" mass="17683">MSADPVAPVPYEPRRFSRSGLWSAGGLRLKAYGITWRVDQPGPDRRLQRAAHDHVRQVLPAQARAEGHHGLGFVVLHEGRQGSWLLMDWWAHTDICCQLLAHAPSDTAAFTAVERPLLACVWEAVVLAAERDAWVATMLTERPAPEAYLSRWLSEGER</sequence>
<reference evidence="1" key="1">
    <citation type="submission" date="2020-02" db="EMBL/GenBank/DDBJ databases">
        <authorList>
            <person name="Meier V. D."/>
        </authorList>
    </citation>
    <scope>NUCLEOTIDE SEQUENCE</scope>
    <source>
        <strain evidence="1">AVDCRST_MAG07</strain>
    </source>
</reference>
<evidence type="ECO:0000313" key="1">
    <source>
        <dbReference type="EMBL" id="CAA9330068.1"/>
    </source>
</evidence>
<protein>
    <submittedName>
        <fullName evidence="1">Uncharacterized protein</fullName>
    </submittedName>
</protein>
<organism evidence="1">
    <name type="scientific">uncultured Frankineae bacterium</name>
    <dbReference type="NCBI Taxonomy" id="437475"/>
    <lineage>
        <taxon>Bacteria</taxon>
        <taxon>Bacillati</taxon>
        <taxon>Actinomycetota</taxon>
        <taxon>Actinomycetes</taxon>
        <taxon>Frankiales</taxon>
        <taxon>environmental samples</taxon>
    </lineage>
</organism>
<name>A0A6J4LD55_9ACTN</name>
<gene>
    <name evidence="1" type="ORF">AVDCRST_MAG07-1719</name>
</gene>
<proteinExistence type="predicted"/>
<dbReference type="EMBL" id="CADCUB010000089">
    <property type="protein sequence ID" value="CAA9330068.1"/>
    <property type="molecule type" value="Genomic_DNA"/>
</dbReference>